<sequence>MLKLIQTSKSIFQQQEKYEENKFIHKDSLNQLLIFNKPVKNTQKQINKRQFPLSMNQYFKIWPYQYLRSKNCFQSGYNSVYFTVKLGEKFDANGYFQIGLQQINNSQEQESQLTIQSLDSLEGKENLPKYNQVLENLEISNDKTKCGSCKKFSLKKTKRKCNWYCDLCKHKFSSSENSFFCGCLQDGYDMCQNCYDFFGTSFNLQRVFDQLVEKGTQFNKYTEHVFEKKFKFVVDFFLKKFQIYELQSADCSNFDIPLMDLQKSLASNFFNQDFNFQEFDQQNLVFEQNIDDGTYYIKIFTSLSDFFIKMQG</sequence>
<dbReference type="InParanoid" id="A0A0V0R1J5"/>
<dbReference type="EMBL" id="LDAU01000064">
    <property type="protein sequence ID" value="KRX08399.1"/>
    <property type="molecule type" value="Genomic_DNA"/>
</dbReference>
<organism evidence="1 2">
    <name type="scientific">Pseudocohnilembus persalinus</name>
    <name type="common">Ciliate</name>
    <dbReference type="NCBI Taxonomy" id="266149"/>
    <lineage>
        <taxon>Eukaryota</taxon>
        <taxon>Sar</taxon>
        <taxon>Alveolata</taxon>
        <taxon>Ciliophora</taxon>
        <taxon>Intramacronucleata</taxon>
        <taxon>Oligohymenophorea</taxon>
        <taxon>Scuticociliatia</taxon>
        <taxon>Philasterida</taxon>
        <taxon>Pseudocohnilembidae</taxon>
        <taxon>Pseudocohnilembus</taxon>
    </lineage>
</organism>
<name>A0A0V0R1J5_PSEPJ</name>
<reference evidence="1 2" key="1">
    <citation type="journal article" date="2015" name="Sci. Rep.">
        <title>Genome of the facultative scuticociliatosis pathogen Pseudocohnilembus persalinus provides insight into its virulence through horizontal gene transfer.</title>
        <authorList>
            <person name="Xiong J."/>
            <person name="Wang G."/>
            <person name="Cheng J."/>
            <person name="Tian M."/>
            <person name="Pan X."/>
            <person name="Warren A."/>
            <person name="Jiang C."/>
            <person name="Yuan D."/>
            <person name="Miao W."/>
        </authorList>
    </citation>
    <scope>NUCLEOTIDE SEQUENCE [LARGE SCALE GENOMIC DNA]</scope>
    <source>
        <strain evidence="1">36N120E</strain>
    </source>
</reference>
<accession>A0A0V0R1J5</accession>
<protein>
    <submittedName>
        <fullName evidence="1">Uncharacterized protein</fullName>
    </submittedName>
</protein>
<comment type="caution">
    <text evidence="1">The sequence shown here is derived from an EMBL/GenBank/DDBJ whole genome shotgun (WGS) entry which is preliminary data.</text>
</comment>
<gene>
    <name evidence="1" type="ORF">PPERSA_08598</name>
</gene>
<evidence type="ECO:0000313" key="2">
    <source>
        <dbReference type="Proteomes" id="UP000054937"/>
    </source>
</evidence>
<keyword evidence="2" id="KW-1185">Reference proteome</keyword>
<dbReference type="AlphaFoldDB" id="A0A0V0R1J5"/>
<proteinExistence type="predicted"/>
<evidence type="ECO:0000313" key="1">
    <source>
        <dbReference type="EMBL" id="KRX08399.1"/>
    </source>
</evidence>
<dbReference type="Proteomes" id="UP000054937">
    <property type="component" value="Unassembled WGS sequence"/>
</dbReference>